<evidence type="ECO:0000256" key="2">
    <source>
        <dbReference type="SAM" id="Phobius"/>
    </source>
</evidence>
<feature type="transmembrane region" description="Helical" evidence="2">
    <location>
        <begin position="894"/>
        <end position="914"/>
    </location>
</feature>
<feature type="transmembrane region" description="Helical" evidence="2">
    <location>
        <begin position="958"/>
        <end position="976"/>
    </location>
</feature>
<feature type="transmembrane region" description="Helical" evidence="2">
    <location>
        <begin position="712"/>
        <end position="729"/>
    </location>
</feature>
<dbReference type="Pfam" id="PF13641">
    <property type="entry name" value="Glyco_tranf_2_3"/>
    <property type="match status" value="1"/>
</dbReference>
<dbReference type="Gene3D" id="3.90.550.10">
    <property type="entry name" value="Spore Coat Polysaccharide Biosynthesis Protein SpsA, Chain A"/>
    <property type="match status" value="1"/>
</dbReference>
<feature type="compositionally biased region" description="Polar residues" evidence="1">
    <location>
        <begin position="166"/>
        <end position="177"/>
    </location>
</feature>
<feature type="region of interest" description="Disordered" evidence="1">
    <location>
        <begin position="515"/>
        <end position="580"/>
    </location>
</feature>
<keyword evidence="4" id="KW-1185">Reference proteome</keyword>
<keyword evidence="3" id="KW-0808">Transferase</keyword>
<dbReference type="RefSeq" id="WP_207894589.1">
    <property type="nucleotide sequence ID" value="NZ_SLXQ01000009.1"/>
</dbReference>
<feature type="transmembrane region" description="Helical" evidence="2">
    <location>
        <begin position="759"/>
        <end position="775"/>
    </location>
</feature>
<feature type="transmembrane region" description="Helical" evidence="2">
    <location>
        <begin position="1208"/>
        <end position="1229"/>
    </location>
</feature>
<reference evidence="3 4" key="1">
    <citation type="submission" date="2019-03" db="EMBL/GenBank/DDBJ databases">
        <title>Genomic Encyclopedia of Type Strains, Phase IV (KMG-IV): sequencing the most valuable type-strain genomes for metagenomic binning, comparative biology and taxonomic classification.</title>
        <authorList>
            <person name="Goeker M."/>
        </authorList>
    </citation>
    <scope>NUCLEOTIDE SEQUENCE [LARGE SCALE GENOMIC DNA]</scope>
    <source>
        <strain evidence="3 4">DSM 45765</strain>
    </source>
</reference>
<name>A0A4R2QJ09_9PSEU</name>
<dbReference type="SUPFAM" id="SSF53448">
    <property type="entry name" value="Nucleotide-diphospho-sugar transferases"/>
    <property type="match status" value="1"/>
</dbReference>
<organism evidence="3 4">
    <name type="scientific">Tamaricihabitans halophyticus</name>
    <dbReference type="NCBI Taxonomy" id="1262583"/>
    <lineage>
        <taxon>Bacteria</taxon>
        <taxon>Bacillati</taxon>
        <taxon>Actinomycetota</taxon>
        <taxon>Actinomycetes</taxon>
        <taxon>Pseudonocardiales</taxon>
        <taxon>Pseudonocardiaceae</taxon>
        <taxon>Tamaricihabitans</taxon>
    </lineage>
</organism>
<feature type="transmembrane region" description="Helical" evidence="2">
    <location>
        <begin position="735"/>
        <end position="752"/>
    </location>
</feature>
<evidence type="ECO:0000313" key="3">
    <source>
        <dbReference type="EMBL" id="TCP49237.1"/>
    </source>
</evidence>
<feature type="transmembrane region" description="Helical" evidence="2">
    <location>
        <begin position="679"/>
        <end position="700"/>
    </location>
</feature>
<feature type="transmembrane region" description="Helical" evidence="2">
    <location>
        <begin position="926"/>
        <end position="946"/>
    </location>
</feature>
<evidence type="ECO:0000313" key="4">
    <source>
        <dbReference type="Proteomes" id="UP000294911"/>
    </source>
</evidence>
<dbReference type="InterPro" id="IPR050834">
    <property type="entry name" value="Glycosyltransf_2"/>
</dbReference>
<evidence type="ECO:0000256" key="1">
    <source>
        <dbReference type="SAM" id="MobiDB-lite"/>
    </source>
</evidence>
<sequence>MPSADPSEARLAGAARSVGAVPVRTVPVLAILVCHDGAPWLGGVLSALRRLAVRPRHVLAVDNGSSDHTGTLLADAVADGTLAGVHELERDTGFADAVATGVAQATERWGDSDSWIWVLHDDCAPEPQCLAALLTTAELAPSAGVLGPLALDWTDRRLVVEAGLSTDSSGHRQTGISAPTLDWRLLRGTDTPEVPKGEDPKGENPGRDDSARGTADDGKPVDSEPDGAAAESVKTAGDAADRADFERSTEVLAVSSAGMLIRAELWHELGGFDRGLPVFGEDIDFGWRANQAGSLVLCVPTARVRHARATSTGRRRPGALAGTNATALAASRAHGLRNFLVNCGRMSFVFGLPRLVVLLLLRAIGFGLVGNRDRAGAELYALRYLCSGRAWLRAGRQQRRVSSRPGTVSGLFVSRLTRLRNGIRNGVRILVRRNLERGDELGRLPEPAGASAVWTLPESEQGVVRRQVGTSALPAGALRGTAARGTGIGLRRPNSQAITVSVPVAAQRARTAGAIELDEADTHTSGVDGAVPDRAVPDRAGTDRAGTDSPGTDRPGTDAESSGGPDHQVRRPTPGVQSPSSDLVFVELGARRVLAATLFSPPVLMFLGLTVIAVLANLDRLGMDLVGGRVLPVGGLSEVWSQYLAGWHSVAGGTSANAPVSLAVLGVLGAVFAPVGGPATALAVLMLFAAPLAGLAAYAAARRVLANRWIRALAAAAYALLPTATAAVAQGRPDVVFAHLLLPLVLAGVAAVLRPRRSAAWLSNAVLCAAGLALLGAFSPLIYVVLVVGILLGFVVVPAPAEHAGRRIAGLCIAVLLPIVLLLPWPVALLSDPGLVLHGPGAYQPETGQSVFDLLSLHPGGAGSWQGIGLVVLLAAVAALVLRPTRAALPALGLVLLGALALAVLVLVAVPPVVGGDSAYGWTGPALLLISTGLLWTVVASCRPGVAQRRITPSLPRIAMALAGLAVVGLAANTVIAGSGGALRGDGGYTLAEPLRAELAESGRSVLVLPADEEPVRQVAARLPAFGDDDLAPAGGSAQRLRELDAGLRGTDEQAARNAVAFAAASGVSYVVLPTEADAARLRAVTGELTADAPATSDGRGVVRLLPVSGNAVLISPELAQRAVRGGAPSMETSGTAVAPVDAEPPDVAVRTSDGAGGRLLVLAAAEEPGWRASVDGEEAPIVRAWGNQVAVEVPTRGAEVHVELPSALRAVFLLAQAAAVLFTVLTMVPSRRRTPARP</sequence>
<feature type="transmembrane region" description="Helical" evidence="2">
    <location>
        <begin position="781"/>
        <end position="801"/>
    </location>
</feature>
<dbReference type="EMBL" id="SLXQ01000009">
    <property type="protein sequence ID" value="TCP49237.1"/>
    <property type="molecule type" value="Genomic_DNA"/>
</dbReference>
<comment type="caution">
    <text evidence="3">The sequence shown here is derived from an EMBL/GenBank/DDBJ whole genome shotgun (WGS) entry which is preliminary data.</text>
</comment>
<gene>
    <name evidence="3" type="ORF">EV191_10959</name>
</gene>
<feature type="compositionally biased region" description="Basic and acidic residues" evidence="1">
    <location>
        <begin position="535"/>
        <end position="546"/>
    </location>
</feature>
<dbReference type="AlphaFoldDB" id="A0A4R2QJ09"/>
<feature type="transmembrane region" description="Helical" evidence="2">
    <location>
        <begin position="808"/>
        <end position="827"/>
    </location>
</feature>
<feature type="transmembrane region" description="Helical" evidence="2">
    <location>
        <begin position="863"/>
        <end position="882"/>
    </location>
</feature>
<feature type="compositionally biased region" description="Basic and acidic residues" evidence="1">
    <location>
        <begin position="193"/>
        <end position="222"/>
    </location>
</feature>
<dbReference type="PANTHER" id="PTHR43685">
    <property type="entry name" value="GLYCOSYLTRANSFERASE"/>
    <property type="match status" value="1"/>
</dbReference>
<proteinExistence type="predicted"/>
<accession>A0A4R2QJ09</accession>
<keyword evidence="2" id="KW-0472">Membrane</keyword>
<dbReference type="GO" id="GO:0016740">
    <property type="term" value="F:transferase activity"/>
    <property type="evidence" value="ECO:0007669"/>
    <property type="project" value="UniProtKB-KW"/>
</dbReference>
<dbReference type="PANTHER" id="PTHR43685:SF3">
    <property type="entry name" value="SLR2126 PROTEIN"/>
    <property type="match status" value="1"/>
</dbReference>
<feature type="transmembrane region" description="Helical" evidence="2">
    <location>
        <begin position="593"/>
        <end position="616"/>
    </location>
</feature>
<protein>
    <submittedName>
        <fullName evidence="3">GT2 family glycosyltransferase</fullName>
    </submittedName>
</protein>
<feature type="region of interest" description="Disordered" evidence="1">
    <location>
        <begin position="166"/>
        <end position="242"/>
    </location>
</feature>
<keyword evidence="2" id="KW-1133">Transmembrane helix</keyword>
<dbReference type="InterPro" id="IPR029044">
    <property type="entry name" value="Nucleotide-diphossugar_trans"/>
</dbReference>
<dbReference type="Proteomes" id="UP000294911">
    <property type="component" value="Unassembled WGS sequence"/>
</dbReference>
<keyword evidence="2" id="KW-0812">Transmembrane</keyword>